<comment type="similarity">
    <text evidence="8">Belongs to the TrpC family.</text>
</comment>
<evidence type="ECO:0000256" key="8">
    <source>
        <dbReference type="HAMAP-Rule" id="MF_00134"/>
    </source>
</evidence>
<dbReference type="Proteomes" id="UP000004200">
    <property type="component" value="Unassembled WGS sequence"/>
</dbReference>
<keyword evidence="4 8" id="KW-0210">Decarboxylase</keyword>
<dbReference type="AlphaFoldDB" id="G2DXA8"/>
<dbReference type="GO" id="GO:0004425">
    <property type="term" value="F:indole-3-glycerol-phosphate synthase activity"/>
    <property type="evidence" value="ECO:0007669"/>
    <property type="project" value="UniProtKB-UniRule"/>
</dbReference>
<name>G2DXA8_9GAMM</name>
<proteinExistence type="inferred from homology"/>
<dbReference type="InterPro" id="IPR045186">
    <property type="entry name" value="Indole-3-glycerol_P_synth"/>
</dbReference>
<dbReference type="PROSITE" id="PS00614">
    <property type="entry name" value="IGPS"/>
    <property type="match status" value="1"/>
</dbReference>
<sequence>MAETPDILKKIVRRKEEEVSARAERLPMSELVARTADASPVRGFADALSAAVAAGRPAVIAEIKKASPSKGLLREDFRPSEIAASYARSGAACLSVLTDIDFFQGSDAYLIEARAACDLPVIRKDFIIDPYQVQEARAIGADCILLIAACLEDDQLADLSALAQSLGLDVLVEVHDAEELQRALAVPGRLIGINNRNLRTFEVSLEVTLGLLDAVPSDRLLVTESGILVREDVTRMRENGVNAFLVGEAFMRAPDPGLQLASLFF</sequence>
<keyword evidence="11" id="KW-1185">Reference proteome</keyword>
<dbReference type="STRING" id="765913.ThidrDRAFT_0669"/>
<dbReference type="InterPro" id="IPR013785">
    <property type="entry name" value="Aldolase_TIM"/>
</dbReference>
<dbReference type="RefSeq" id="WP_007039385.1">
    <property type="nucleotide sequence ID" value="NZ_AFWT01000003.1"/>
</dbReference>
<dbReference type="PANTHER" id="PTHR22854">
    <property type="entry name" value="TRYPTOPHAN BIOSYNTHESIS PROTEIN"/>
    <property type="match status" value="1"/>
</dbReference>
<dbReference type="InterPro" id="IPR001468">
    <property type="entry name" value="Indole-3-GlycerolPSynthase_CS"/>
</dbReference>
<evidence type="ECO:0000259" key="9">
    <source>
        <dbReference type="Pfam" id="PF00218"/>
    </source>
</evidence>
<evidence type="ECO:0000256" key="5">
    <source>
        <dbReference type="ARBA" id="ARBA00022822"/>
    </source>
</evidence>
<dbReference type="InterPro" id="IPR013798">
    <property type="entry name" value="Indole-3-glycerol_P_synth_dom"/>
</dbReference>
<comment type="caution">
    <text evidence="10">The sequence shown here is derived from an EMBL/GenBank/DDBJ whole genome shotgun (WGS) entry which is preliminary data.</text>
</comment>
<dbReference type="NCBIfam" id="NF001370">
    <property type="entry name" value="PRK00278.1-2"/>
    <property type="match status" value="1"/>
</dbReference>
<organism evidence="10 11">
    <name type="scientific">Thiorhodococcus drewsii AZ1</name>
    <dbReference type="NCBI Taxonomy" id="765913"/>
    <lineage>
        <taxon>Bacteria</taxon>
        <taxon>Pseudomonadati</taxon>
        <taxon>Pseudomonadota</taxon>
        <taxon>Gammaproteobacteria</taxon>
        <taxon>Chromatiales</taxon>
        <taxon>Chromatiaceae</taxon>
        <taxon>Thiorhodococcus</taxon>
    </lineage>
</organism>
<dbReference type="UniPathway" id="UPA00035">
    <property type="reaction ID" value="UER00043"/>
</dbReference>
<dbReference type="OrthoDB" id="9804217at2"/>
<dbReference type="eggNOG" id="COG0134">
    <property type="taxonomic scope" value="Bacteria"/>
</dbReference>
<evidence type="ECO:0000313" key="11">
    <source>
        <dbReference type="Proteomes" id="UP000004200"/>
    </source>
</evidence>
<protein>
    <recommendedName>
        <fullName evidence="8">Indole-3-glycerol phosphate synthase</fullName>
        <shortName evidence="8">IGPS</shortName>
        <ecNumber evidence="8">4.1.1.48</ecNumber>
    </recommendedName>
</protein>
<reference evidence="10 11" key="1">
    <citation type="submission" date="2011-06" db="EMBL/GenBank/DDBJ databases">
        <title>The draft genome of Thiorhodococcus drewsii AZ1.</title>
        <authorList>
            <consortium name="US DOE Joint Genome Institute (JGI-PGF)"/>
            <person name="Lucas S."/>
            <person name="Han J."/>
            <person name="Lapidus A."/>
            <person name="Cheng J.-F."/>
            <person name="Goodwin L."/>
            <person name="Pitluck S."/>
            <person name="Peters L."/>
            <person name="Land M.L."/>
            <person name="Hauser L."/>
            <person name="Vogl K."/>
            <person name="Liu Z."/>
            <person name="Imhoff J."/>
            <person name="Thiel V."/>
            <person name="Frigaard N.-U."/>
            <person name="Bryant D.A."/>
            <person name="Woyke T.J."/>
        </authorList>
    </citation>
    <scope>NUCLEOTIDE SEQUENCE [LARGE SCALE GENOMIC DNA]</scope>
    <source>
        <strain evidence="10 11">AZ1</strain>
    </source>
</reference>
<evidence type="ECO:0000256" key="3">
    <source>
        <dbReference type="ARBA" id="ARBA00022605"/>
    </source>
</evidence>
<evidence type="ECO:0000313" key="10">
    <source>
        <dbReference type="EMBL" id="EGV33462.1"/>
    </source>
</evidence>
<dbReference type="CDD" id="cd00331">
    <property type="entry name" value="IGPS"/>
    <property type="match status" value="1"/>
</dbReference>
<dbReference type="EMBL" id="AFWT01000003">
    <property type="protein sequence ID" value="EGV33462.1"/>
    <property type="molecule type" value="Genomic_DNA"/>
</dbReference>
<keyword evidence="6 8" id="KW-0057">Aromatic amino acid biosynthesis</keyword>
<evidence type="ECO:0000256" key="2">
    <source>
        <dbReference type="ARBA" id="ARBA00004696"/>
    </source>
</evidence>
<comment type="catalytic activity">
    <reaction evidence="1 8">
        <text>1-(2-carboxyphenylamino)-1-deoxy-D-ribulose 5-phosphate + H(+) = (1S,2R)-1-C-(indol-3-yl)glycerol 3-phosphate + CO2 + H2O</text>
        <dbReference type="Rhea" id="RHEA:23476"/>
        <dbReference type="ChEBI" id="CHEBI:15377"/>
        <dbReference type="ChEBI" id="CHEBI:15378"/>
        <dbReference type="ChEBI" id="CHEBI:16526"/>
        <dbReference type="ChEBI" id="CHEBI:58613"/>
        <dbReference type="ChEBI" id="CHEBI:58866"/>
        <dbReference type="EC" id="4.1.1.48"/>
    </reaction>
</comment>
<accession>G2DXA8</accession>
<dbReference type="PATRIC" id="fig|765913.3.peg.683"/>
<evidence type="ECO:0000256" key="6">
    <source>
        <dbReference type="ARBA" id="ARBA00023141"/>
    </source>
</evidence>
<dbReference type="FunFam" id="3.20.20.70:FF:000024">
    <property type="entry name" value="Indole-3-glycerol phosphate synthase"/>
    <property type="match status" value="1"/>
</dbReference>
<dbReference type="EC" id="4.1.1.48" evidence="8"/>
<dbReference type="SUPFAM" id="SSF51366">
    <property type="entry name" value="Ribulose-phoshate binding barrel"/>
    <property type="match status" value="1"/>
</dbReference>
<dbReference type="InterPro" id="IPR011060">
    <property type="entry name" value="RibuloseP-bd_barrel"/>
</dbReference>
<dbReference type="PANTHER" id="PTHR22854:SF2">
    <property type="entry name" value="INDOLE-3-GLYCEROL-PHOSPHATE SYNTHASE"/>
    <property type="match status" value="1"/>
</dbReference>
<dbReference type="GO" id="GO:0004640">
    <property type="term" value="F:phosphoribosylanthranilate isomerase activity"/>
    <property type="evidence" value="ECO:0007669"/>
    <property type="project" value="TreeGrafter"/>
</dbReference>
<keyword evidence="5 8" id="KW-0822">Tryptophan biosynthesis</keyword>
<dbReference type="GO" id="GO:0000162">
    <property type="term" value="P:L-tryptophan biosynthetic process"/>
    <property type="evidence" value="ECO:0007669"/>
    <property type="project" value="UniProtKB-UniRule"/>
</dbReference>
<evidence type="ECO:0000256" key="7">
    <source>
        <dbReference type="ARBA" id="ARBA00023239"/>
    </source>
</evidence>
<keyword evidence="3 8" id="KW-0028">Amino-acid biosynthesis</keyword>
<feature type="domain" description="Indole-3-glycerol phosphate synthase" evidence="9">
    <location>
        <begin position="8"/>
        <end position="260"/>
    </location>
</feature>
<gene>
    <name evidence="8" type="primary">trpC</name>
    <name evidence="10" type="ORF">ThidrDRAFT_0669</name>
</gene>
<dbReference type="NCBIfam" id="NF001373">
    <property type="entry name" value="PRK00278.1-6"/>
    <property type="match status" value="1"/>
</dbReference>
<comment type="pathway">
    <text evidence="2 8">Amino-acid biosynthesis; L-tryptophan biosynthesis; L-tryptophan from chorismate: step 4/5.</text>
</comment>
<dbReference type="Pfam" id="PF00218">
    <property type="entry name" value="IGPS"/>
    <property type="match status" value="1"/>
</dbReference>
<evidence type="ECO:0000256" key="1">
    <source>
        <dbReference type="ARBA" id="ARBA00001633"/>
    </source>
</evidence>
<evidence type="ECO:0000256" key="4">
    <source>
        <dbReference type="ARBA" id="ARBA00022793"/>
    </source>
</evidence>
<dbReference type="Gene3D" id="3.20.20.70">
    <property type="entry name" value="Aldolase class I"/>
    <property type="match status" value="1"/>
</dbReference>
<keyword evidence="7 8" id="KW-0456">Lyase</keyword>
<dbReference type="NCBIfam" id="NF001377">
    <property type="entry name" value="PRK00278.2-4"/>
    <property type="match status" value="1"/>
</dbReference>
<dbReference type="HAMAP" id="MF_00134_B">
    <property type="entry name" value="IGPS_B"/>
    <property type="match status" value="1"/>
</dbReference>